<dbReference type="InterPro" id="IPR014729">
    <property type="entry name" value="Rossmann-like_a/b/a_fold"/>
</dbReference>
<sequence>MLRMGIFGGLFDPPHIGHLILAHWVLEEFDLKKIVFIPAFKPPHKSEYSSFSHRYEMTKRAIKGNKNFFVSDIERNIRGMSYTVEVIKKIKDRSSFFGMKKKSEIDFFLLIGADQWQGINTWKDPEGIFAECSVIVIPRPGYPIKKVKPFYNKILISNAPLIEVSSTIIRKRVNKGLSIKYLVPEEVQNYIIKHNLYR</sequence>
<accession>A0A7C4XBY9</accession>
<dbReference type="GO" id="GO:0004515">
    <property type="term" value="F:nicotinate-nucleotide adenylyltransferase activity"/>
    <property type="evidence" value="ECO:0007669"/>
    <property type="project" value="UniProtKB-UniRule"/>
</dbReference>
<dbReference type="Gene3D" id="3.40.50.620">
    <property type="entry name" value="HUPs"/>
    <property type="match status" value="1"/>
</dbReference>
<comment type="function">
    <text evidence="1 10">Catalyzes the reversible adenylation of nicotinate mononucleotide (NaMN) to nicotinic acid adenine dinucleotide (NaAD).</text>
</comment>
<dbReference type="AlphaFoldDB" id="A0A7C4XBY9"/>
<evidence type="ECO:0000256" key="10">
    <source>
        <dbReference type="HAMAP-Rule" id="MF_00244"/>
    </source>
</evidence>
<dbReference type="SUPFAM" id="SSF52374">
    <property type="entry name" value="Nucleotidylyl transferase"/>
    <property type="match status" value="1"/>
</dbReference>
<dbReference type="NCBIfam" id="TIGR00482">
    <property type="entry name" value="nicotinate (nicotinamide) nucleotide adenylyltransferase"/>
    <property type="match status" value="1"/>
</dbReference>
<keyword evidence="8 10" id="KW-0520">NAD</keyword>
<evidence type="ECO:0000256" key="4">
    <source>
        <dbReference type="ARBA" id="ARBA00022679"/>
    </source>
</evidence>
<organism evidence="12">
    <name type="scientific">candidate division WOR-3 bacterium</name>
    <dbReference type="NCBI Taxonomy" id="2052148"/>
    <lineage>
        <taxon>Bacteria</taxon>
        <taxon>Bacteria division WOR-3</taxon>
    </lineage>
</organism>
<gene>
    <name evidence="10 12" type="primary">nadD</name>
    <name evidence="12" type="ORF">ENV60_09000</name>
</gene>
<evidence type="ECO:0000256" key="3">
    <source>
        <dbReference type="ARBA" id="ARBA00022642"/>
    </source>
</evidence>
<keyword evidence="5 10" id="KW-0548">Nucleotidyltransferase</keyword>
<dbReference type="InterPro" id="IPR004821">
    <property type="entry name" value="Cyt_trans-like"/>
</dbReference>
<comment type="caution">
    <text evidence="12">The sequence shown here is derived from an EMBL/GenBank/DDBJ whole genome shotgun (WGS) entry which is preliminary data.</text>
</comment>
<evidence type="ECO:0000256" key="2">
    <source>
        <dbReference type="ARBA" id="ARBA00005019"/>
    </source>
</evidence>
<dbReference type="NCBIfam" id="NF000840">
    <property type="entry name" value="PRK00071.1-3"/>
    <property type="match status" value="1"/>
</dbReference>
<comment type="similarity">
    <text evidence="10">Belongs to the NadD family.</text>
</comment>
<protein>
    <recommendedName>
        <fullName evidence="10">Probable nicotinate-nucleotide adenylyltransferase</fullName>
        <ecNumber evidence="10">2.7.7.18</ecNumber>
    </recommendedName>
    <alternativeName>
        <fullName evidence="10">Deamido-NAD(+) diphosphorylase</fullName>
    </alternativeName>
    <alternativeName>
        <fullName evidence="10">Deamido-NAD(+) pyrophosphorylase</fullName>
    </alternativeName>
    <alternativeName>
        <fullName evidence="10">Nicotinate mononucleotide adenylyltransferase</fullName>
        <shortName evidence="10">NaMN adenylyltransferase</shortName>
    </alternativeName>
</protein>
<evidence type="ECO:0000256" key="1">
    <source>
        <dbReference type="ARBA" id="ARBA00002324"/>
    </source>
</evidence>
<dbReference type="CDD" id="cd02165">
    <property type="entry name" value="NMNAT"/>
    <property type="match status" value="1"/>
</dbReference>
<dbReference type="InterPro" id="IPR005248">
    <property type="entry name" value="NadD/NMNAT"/>
</dbReference>
<dbReference type="EMBL" id="DTGZ01000170">
    <property type="protein sequence ID" value="HGV98414.1"/>
    <property type="molecule type" value="Genomic_DNA"/>
</dbReference>
<evidence type="ECO:0000256" key="8">
    <source>
        <dbReference type="ARBA" id="ARBA00023027"/>
    </source>
</evidence>
<evidence type="ECO:0000256" key="5">
    <source>
        <dbReference type="ARBA" id="ARBA00022695"/>
    </source>
</evidence>
<dbReference type="HAMAP" id="MF_00244">
    <property type="entry name" value="NaMN_adenylyltr"/>
    <property type="match status" value="1"/>
</dbReference>
<keyword evidence="6 10" id="KW-0547">Nucleotide-binding</keyword>
<dbReference type="GO" id="GO:0009435">
    <property type="term" value="P:NAD+ biosynthetic process"/>
    <property type="evidence" value="ECO:0007669"/>
    <property type="project" value="UniProtKB-UniRule"/>
</dbReference>
<comment type="pathway">
    <text evidence="2 10">Cofactor biosynthesis; NAD(+) biosynthesis; deamido-NAD(+) from nicotinate D-ribonucleotide: step 1/1.</text>
</comment>
<dbReference type="PANTHER" id="PTHR39321:SF3">
    <property type="entry name" value="PHOSPHOPANTETHEINE ADENYLYLTRANSFERASE"/>
    <property type="match status" value="1"/>
</dbReference>
<evidence type="ECO:0000256" key="9">
    <source>
        <dbReference type="ARBA" id="ARBA00048721"/>
    </source>
</evidence>
<keyword evidence="4 10" id="KW-0808">Transferase</keyword>
<keyword evidence="7 10" id="KW-0067">ATP-binding</keyword>
<dbReference type="UniPathway" id="UPA00253">
    <property type="reaction ID" value="UER00332"/>
</dbReference>
<evidence type="ECO:0000256" key="7">
    <source>
        <dbReference type="ARBA" id="ARBA00022840"/>
    </source>
</evidence>
<name>A0A7C4XBY9_UNCW3</name>
<comment type="catalytic activity">
    <reaction evidence="9 10">
        <text>nicotinate beta-D-ribonucleotide + ATP + H(+) = deamido-NAD(+) + diphosphate</text>
        <dbReference type="Rhea" id="RHEA:22860"/>
        <dbReference type="ChEBI" id="CHEBI:15378"/>
        <dbReference type="ChEBI" id="CHEBI:30616"/>
        <dbReference type="ChEBI" id="CHEBI:33019"/>
        <dbReference type="ChEBI" id="CHEBI:57502"/>
        <dbReference type="ChEBI" id="CHEBI:58437"/>
        <dbReference type="EC" id="2.7.7.18"/>
    </reaction>
</comment>
<dbReference type="NCBIfam" id="TIGR00125">
    <property type="entry name" value="cyt_tran_rel"/>
    <property type="match status" value="1"/>
</dbReference>
<dbReference type="EC" id="2.7.7.18" evidence="10"/>
<dbReference type="GO" id="GO:0005524">
    <property type="term" value="F:ATP binding"/>
    <property type="evidence" value="ECO:0007669"/>
    <property type="project" value="UniProtKB-KW"/>
</dbReference>
<evidence type="ECO:0000259" key="11">
    <source>
        <dbReference type="Pfam" id="PF01467"/>
    </source>
</evidence>
<dbReference type="PANTHER" id="PTHR39321">
    <property type="entry name" value="NICOTINATE-NUCLEOTIDE ADENYLYLTRANSFERASE-RELATED"/>
    <property type="match status" value="1"/>
</dbReference>
<reference evidence="12" key="1">
    <citation type="journal article" date="2020" name="mSystems">
        <title>Genome- and Community-Level Interaction Insights into Carbon Utilization and Element Cycling Functions of Hydrothermarchaeota in Hydrothermal Sediment.</title>
        <authorList>
            <person name="Zhou Z."/>
            <person name="Liu Y."/>
            <person name="Xu W."/>
            <person name="Pan J."/>
            <person name="Luo Z.H."/>
            <person name="Li M."/>
        </authorList>
    </citation>
    <scope>NUCLEOTIDE SEQUENCE [LARGE SCALE GENOMIC DNA]</scope>
    <source>
        <strain evidence="12">SpSt-774</strain>
    </source>
</reference>
<feature type="domain" description="Cytidyltransferase-like" evidence="11">
    <location>
        <begin position="6"/>
        <end position="172"/>
    </location>
</feature>
<proteinExistence type="inferred from homology"/>
<dbReference type="Pfam" id="PF01467">
    <property type="entry name" value="CTP_transf_like"/>
    <property type="match status" value="1"/>
</dbReference>
<keyword evidence="3 10" id="KW-0662">Pyridine nucleotide biosynthesis</keyword>
<evidence type="ECO:0000256" key="6">
    <source>
        <dbReference type="ARBA" id="ARBA00022741"/>
    </source>
</evidence>
<evidence type="ECO:0000313" key="12">
    <source>
        <dbReference type="EMBL" id="HGV98414.1"/>
    </source>
</evidence>